<sequence length="45" mass="4855">MASQMVLFFVSLGSYQVGVRGGIVKFSRLLMMFVTRGVGFVSGHG</sequence>
<reference evidence="1 2" key="1">
    <citation type="submission" date="2020-10" db="EMBL/GenBank/DDBJ databases">
        <title>Complete genome sequence of Paludibaculum fermentans P105T, a facultatively anaerobic acidobacterium capable of dissimilatory Fe(III) reduction.</title>
        <authorList>
            <person name="Dedysh S.N."/>
            <person name="Beletsky A.V."/>
            <person name="Kulichevskaya I.S."/>
            <person name="Mardanov A.V."/>
            <person name="Ravin N.V."/>
        </authorList>
    </citation>
    <scope>NUCLEOTIDE SEQUENCE [LARGE SCALE GENOMIC DNA]</scope>
    <source>
        <strain evidence="1 2">P105</strain>
    </source>
</reference>
<accession>A0A7S7NTI3</accession>
<organism evidence="1 2">
    <name type="scientific">Paludibaculum fermentans</name>
    <dbReference type="NCBI Taxonomy" id="1473598"/>
    <lineage>
        <taxon>Bacteria</taxon>
        <taxon>Pseudomonadati</taxon>
        <taxon>Acidobacteriota</taxon>
        <taxon>Terriglobia</taxon>
        <taxon>Bryobacterales</taxon>
        <taxon>Bryobacteraceae</taxon>
        <taxon>Paludibaculum</taxon>
    </lineage>
</organism>
<protein>
    <submittedName>
        <fullName evidence="1">Uncharacterized protein</fullName>
    </submittedName>
</protein>
<dbReference type="Proteomes" id="UP000593892">
    <property type="component" value="Chromosome"/>
</dbReference>
<keyword evidence="2" id="KW-1185">Reference proteome</keyword>
<dbReference type="RefSeq" id="WP_194450642.1">
    <property type="nucleotide sequence ID" value="NZ_CP063849.1"/>
</dbReference>
<evidence type="ECO:0000313" key="2">
    <source>
        <dbReference type="Proteomes" id="UP000593892"/>
    </source>
</evidence>
<gene>
    <name evidence="1" type="ORF">IRI77_03190</name>
</gene>
<dbReference type="EMBL" id="CP063849">
    <property type="protein sequence ID" value="QOY88979.1"/>
    <property type="molecule type" value="Genomic_DNA"/>
</dbReference>
<name>A0A7S7NTI3_PALFE</name>
<dbReference type="KEGG" id="pfer:IRI77_03190"/>
<evidence type="ECO:0000313" key="1">
    <source>
        <dbReference type="EMBL" id="QOY88979.1"/>
    </source>
</evidence>
<proteinExistence type="predicted"/>
<dbReference type="AlphaFoldDB" id="A0A7S7NTI3"/>